<comment type="subcellular location">
    <subcellularLocation>
        <location evidence="1">Membrane</location>
    </subcellularLocation>
    <subcellularLocation>
        <location evidence="5">Mitochondrion inner membrane</location>
        <topology evidence="5">Multi-pass membrane protein</topology>
    </subcellularLocation>
</comment>
<protein>
    <recommendedName>
        <fullName evidence="5">SURF1-like protein</fullName>
    </recommendedName>
</protein>
<keyword evidence="5" id="KW-0999">Mitochondrion inner membrane</keyword>
<evidence type="ECO:0000256" key="3">
    <source>
        <dbReference type="ARBA" id="ARBA00022989"/>
    </source>
</evidence>
<keyword evidence="8" id="KW-1185">Reference proteome</keyword>
<comment type="caution">
    <text evidence="7">The sequence shown here is derived from an EMBL/GenBank/DDBJ whole genome shotgun (WGS) entry which is preliminary data.</text>
</comment>
<evidence type="ECO:0000256" key="4">
    <source>
        <dbReference type="ARBA" id="ARBA00023136"/>
    </source>
</evidence>
<gene>
    <name evidence="7" type="ORF">MERR_LOCUS35410</name>
</gene>
<dbReference type="OrthoDB" id="10040024at2759"/>
<evidence type="ECO:0000256" key="2">
    <source>
        <dbReference type="ARBA" id="ARBA00022692"/>
    </source>
</evidence>
<evidence type="ECO:0000313" key="8">
    <source>
        <dbReference type="Proteomes" id="UP000467841"/>
    </source>
</evidence>
<dbReference type="PROSITE" id="PS50895">
    <property type="entry name" value="SURF1"/>
    <property type="match status" value="1"/>
</dbReference>
<feature type="region of interest" description="Disordered" evidence="6">
    <location>
        <begin position="24"/>
        <end position="59"/>
    </location>
</feature>
<keyword evidence="2" id="KW-0812">Transmembrane</keyword>
<dbReference type="AlphaFoldDB" id="A0A6D2K5R1"/>
<reference evidence="7" key="1">
    <citation type="submission" date="2020-01" db="EMBL/GenBank/DDBJ databases">
        <authorList>
            <person name="Mishra B."/>
        </authorList>
    </citation>
    <scope>NUCLEOTIDE SEQUENCE [LARGE SCALE GENOMIC DNA]</scope>
</reference>
<comment type="function">
    <text evidence="5">Probably involved in the biogenesis of the COX complex.</text>
</comment>
<organism evidence="7 8">
    <name type="scientific">Microthlaspi erraticum</name>
    <dbReference type="NCBI Taxonomy" id="1685480"/>
    <lineage>
        <taxon>Eukaryota</taxon>
        <taxon>Viridiplantae</taxon>
        <taxon>Streptophyta</taxon>
        <taxon>Embryophyta</taxon>
        <taxon>Tracheophyta</taxon>
        <taxon>Spermatophyta</taxon>
        <taxon>Magnoliopsida</taxon>
        <taxon>eudicotyledons</taxon>
        <taxon>Gunneridae</taxon>
        <taxon>Pentapetalae</taxon>
        <taxon>rosids</taxon>
        <taxon>malvids</taxon>
        <taxon>Brassicales</taxon>
        <taxon>Brassicaceae</taxon>
        <taxon>Coluteocarpeae</taxon>
        <taxon>Microthlaspi</taxon>
    </lineage>
</organism>
<dbReference type="EMBL" id="CACVBM020001385">
    <property type="protein sequence ID" value="CAA7048175.1"/>
    <property type="molecule type" value="Genomic_DNA"/>
</dbReference>
<sequence>MKMFFTKTFTRLIAQRHSQVSSTTSNLSAAPLSHPAPQSSTSLEIQSISSATPPTKKKGGSASLWFFAGLITYGLGETFKIVQTEVYKKHLEFRRMCLEVEPSRLNTTKDVDRLGFRRVVCKGVFDNERSIYVGPKPRSMAKGSENGYYVITPLLPIPSEPNSVKFPILVNRGWVPLDWEEKSLESREANVVEKANKLLSYQQNLLSKSLYKFNNPMIDEEQASKAMHVEVVGVVRKSEVPGMYSVVNYPSSLAWFFLDVPKLAQAMGFGEDMIYVEKTHKDMDESESYPDPRHVEDLIRSKKIPLDQHLYTILWHWSSLACFMKWNSRVIQNKMYSLRDLFCVIDTIGVGCVTKLDPGQSDSIDSVRDRIWHRLKSAASALKNRGKDMDHSDIEEKLWTINSILREGEEDKMKRR</sequence>
<evidence type="ECO:0000256" key="5">
    <source>
        <dbReference type="RuleBase" id="RU363076"/>
    </source>
</evidence>
<dbReference type="InterPro" id="IPR002994">
    <property type="entry name" value="Surf1/Shy1"/>
</dbReference>
<dbReference type="PANTHER" id="PTHR23427">
    <property type="entry name" value="SURFEIT LOCUS PROTEIN"/>
    <property type="match status" value="1"/>
</dbReference>
<evidence type="ECO:0000256" key="6">
    <source>
        <dbReference type="SAM" id="MobiDB-lite"/>
    </source>
</evidence>
<dbReference type="InterPro" id="IPR045214">
    <property type="entry name" value="Surf1/Surf4"/>
</dbReference>
<feature type="compositionally biased region" description="Low complexity" evidence="6">
    <location>
        <begin position="38"/>
        <end position="50"/>
    </location>
</feature>
<name>A0A6D2K5R1_9BRAS</name>
<keyword evidence="3" id="KW-1133">Transmembrane helix</keyword>
<proteinExistence type="inferred from homology"/>
<dbReference type="GO" id="GO:0005743">
    <property type="term" value="C:mitochondrial inner membrane"/>
    <property type="evidence" value="ECO:0007669"/>
    <property type="project" value="UniProtKB-SubCell"/>
</dbReference>
<dbReference type="PANTHER" id="PTHR23427:SF2">
    <property type="entry name" value="SURFEIT LOCUS PROTEIN 1"/>
    <property type="match status" value="1"/>
</dbReference>
<keyword evidence="4" id="KW-0472">Membrane</keyword>
<evidence type="ECO:0000256" key="1">
    <source>
        <dbReference type="ARBA" id="ARBA00004370"/>
    </source>
</evidence>
<comment type="similarity">
    <text evidence="5">Belongs to the SURF1 family.</text>
</comment>
<dbReference type="Proteomes" id="UP000467841">
    <property type="component" value="Unassembled WGS sequence"/>
</dbReference>
<accession>A0A6D2K5R1</accession>
<keyword evidence="5" id="KW-0496">Mitochondrion</keyword>
<evidence type="ECO:0000313" key="7">
    <source>
        <dbReference type="EMBL" id="CAA7048175.1"/>
    </source>
</evidence>
<dbReference type="Pfam" id="PF02104">
    <property type="entry name" value="SURF1"/>
    <property type="match status" value="1"/>
</dbReference>